<evidence type="ECO:0000313" key="2">
    <source>
        <dbReference type="EMBL" id="MBB6041016.1"/>
    </source>
</evidence>
<keyword evidence="1" id="KW-0812">Transmembrane</keyword>
<dbReference type="GeneID" id="85014543"/>
<keyword evidence="1" id="KW-1133">Transmembrane helix</keyword>
<proteinExistence type="predicted"/>
<organism evidence="2 3">
    <name type="scientific">Oribacterium sinus</name>
    <dbReference type="NCBI Taxonomy" id="237576"/>
    <lineage>
        <taxon>Bacteria</taxon>
        <taxon>Bacillati</taxon>
        <taxon>Bacillota</taxon>
        <taxon>Clostridia</taxon>
        <taxon>Lachnospirales</taxon>
        <taxon>Lachnospiraceae</taxon>
        <taxon>Oribacterium</taxon>
    </lineage>
</organism>
<dbReference type="RefSeq" id="WP_183683521.1">
    <property type="nucleotide sequence ID" value="NZ_JACHHH010000004.1"/>
</dbReference>
<name>A0A7W9W0M0_9FIRM</name>
<feature type="transmembrane region" description="Helical" evidence="1">
    <location>
        <begin position="60"/>
        <end position="80"/>
    </location>
</feature>
<keyword evidence="1" id="KW-0472">Membrane</keyword>
<dbReference type="EMBL" id="JACHHH010000004">
    <property type="protein sequence ID" value="MBB6041016.1"/>
    <property type="molecule type" value="Genomic_DNA"/>
</dbReference>
<dbReference type="Proteomes" id="UP000522163">
    <property type="component" value="Unassembled WGS sequence"/>
</dbReference>
<evidence type="ECO:0000313" key="3">
    <source>
        <dbReference type="Proteomes" id="UP000522163"/>
    </source>
</evidence>
<accession>A0A7W9W0M0</accession>
<comment type="caution">
    <text evidence="2">The sequence shown here is derived from an EMBL/GenBank/DDBJ whole genome shotgun (WGS) entry which is preliminary data.</text>
</comment>
<evidence type="ECO:0000256" key="1">
    <source>
        <dbReference type="SAM" id="Phobius"/>
    </source>
</evidence>
<protein>
    <submittedName>
        <fullName evidence="2">Uncharacterized protein</fullName>
    </submittedName>
</protein>
<feature type="transmembrane region" description="Helical" evidence="1">
    <location>
        <begin position="34"/>
        <end position="53"/>
    </location>
</feature>
<dbReference type="AlphaFoldDB" id="A0A7W9W0M0"/>
<feature type="transmembrane region" description="Helical" evidence="1">
    <location>
        <begin position="5"/>
        <end position="22"/>
    </location>
</feature>
<sequence>MITLAIYFVIYLIVVLIPYFFLSDVSKALFGIEFPQPSMGLLFLSFLFFPIIIKLLKISFKILVAAITFLLAGFISILTFPLKEDNVKSSEVLELKEDEIPIEIRDSVLE</sequence>
<gene>
    <name evidence="2" type="ORF">HNQ46_000988</name>
</gene>
<reference evidence="2 3" key="1">
    <citation type="submission" date="2020-08" db="EMBL/GenBank/DDBJ databases">
        <title>Genomic Encyclopedia of Type Strains, Phase IV (KMG-IV): sequencing the most valuable type-strain genomes for metagenomic binning, comparative biology and taxonomic classification.</title>
        <authorList>
            <person name="Goeker M."/>
        </authorList>
    </citation>
    <scope>NUCLEOTIDE SEQUENCE [LARGE SCALE GENOMIC DNA]</scope>
    <source>
        <strain evidence="2 3">DSM 17245</strain>
    </source>
</reference>